<sequence>MASRQSFATPHSPPIAHGSSRETACDAPQTHHDTLIHNEIANWLMSLECNGSWIHKGYECCKTLPTANQLLTELKSSESNSTSLLLDPIMFDTLVTMIVLQLLAACPTCLPLHQERTKKQLVSALESHTLHRFAPAAGHHARAPSETASWPDLCAFEAPKPTSSERRIHTRKQLSGSENTPTFSGSGWTNGPTPDFSYEEDSREQRHGEGSPLIDPQVTDFATEGSKSPTNGRNVHFDNVSNSTSEEEPTFFSRLMCQLSASKNAKHKQNGQVQRRMQKNSPGRNMPSTRRQYSNRLQQLTSQAAQRIPSSIRLRRTQSVPRHAAQKAEQVAEATKPRRRSSNPSIGSPLSYPYEIPQIHRISATPAASNNQYASTNGSLRGSERSELSPTPENLEESRRHQVELWQSKALFPPRQMKNTPPPSIRSPASSIETRRHTLPAAYLKSTYPDEHAFDKNDPNTAEKGNTEAGPDISSCPRLQRVLSNMSHDEDEDSSDSELERTRKRKSIMIRDSPESSAIAEMFGRSSGESGRR</sequence>
<dbReference type="EMBL" id="MU006307">
    <property type="protein sequence ID" value="KAF2850234.1"/>
    <property type="molecule type" value="Genomic_DNA"/>
</dbReference>
<evidence type="ECO:0000313" key="3">
    <source>
        <dbReference type="Proteomes" id="UP000799423"/>
    </source>
</evidence>
<feature type="compositionally biased region" description="Basic and acidic residues" evidence="1">
    <location>
        <begin position="448"/>
        <end position="458"/>
    </location>
</feature>
<name>A0A6A7B4T6_9PLEO</name>
<protein>
    <submittedName>
        <fullName evidence="2">Uncharacterized protein</fullName>
    </submittedName>
</protein>
<accession>A0A6A7B4T6</accession>
<reference evidence="2" key="1">
    <citation type="submission" date="2020-01" db="EMBL/GenBank/DDBJ databases">
        <authorList>
            <consortium name="DOE Joint Genome Institute"/>
            <person name="Haridas S."/>
            <person name="Albert R."/>
            <person name="Binder M."/>
            <person name="Bloem J."/>
            <person name="Labutti K."/>
            <person name="Salamov A."/>
            <person name="Andreopoulos B."/>
            <person name="Baker S.E."/>
            <person name="Barry K."/>
            <person name="Bills G."/>
            <person name="Bluhm B.H."/>
            <person name="Cannon C."/>
            <person name="Castanera R."/>
            <person name="Culley D.E."/>
            <person name="Daum C."/>
            <person name="Ezra D."/>
            <person name="Gonzalez J.B."/>
            <person name="Henrissat B."/>
            <person name="Kuo A."/>
            <person name="Liang C."/>
            <person name="Lipzen A."/>
            <person name="Lutzoni F."/>
            <person name="Magnuson J."/>
            <person name="Mondo S."/>
            <person name="Nolan M."/>
            <person name="Ohm R."/>
            <person name="Pangilinan J."/>
            <person name="Park H.-J."/>
            <person name="Ramirez L."/>
            <person name="Alfaro M."/>
            <person name="Sun H."/>
            <person name="Tritt A."/>
            <person name="Yoshinaga Y."/>
            <person name="Zwiers L.-H."/>
            <person name="Turgeon B.G."/>
            <person name="Goodwin S.B."/>
            <person name="Spatafora J.W."/>
            <person name="Crous P.W."/>
            <person name="Grigoriev I.V."/>
        </authorList>
    </citation>
    <scope>NUCLEOTIDE SEQUENCE</scope>
    <source>
        <strain evidence="2">IPT5</strain>
    </source>
</reference>
<evidence type="ECO:0000256" key="1">
    <source>
        <dbReference type="SAM" id="MobiDB-lite"/>
    </source>
</evidence>
<gene>
    <name evidence="2" type="ORF">T440DRAFT_479324</name>
</gene>
<dbReference type="AlphaFoldDB" id="A0A6A7B4T6"/>
<proteinExistence type="predicted"/>
<keyword evidence="3" id="KW-1185">Reference proteome</keyword>
<feature type="region of interest" description="Disordered" evidence="1">
    <location>
        <begin position="365"/>
        <end position="533"/>
    </location>
</feature>
<dbReference type="Proteomes" id="UP000799423">
    <property type="component" value="Unassembled WGS sequence"/>
</dbReference>
<feature type="region of interest" description="Disordered" evidence="1">
    <location>
        <begin position="155"/>
        <end position="245"/>
    </location>
</feature>
<feature type="compositionally biased region" description="Polar residues" evidence="1">
    <location>
        <begin position="225"/>
        <end position="244"/>
    </location>
</feature>
<evidence type="ECO:0000313" key="2">
    <source>
        <dbReference type="EMBL" id="KAF2850234.1"/>
    </source>
</evidence>
<feature type="compositionally biased region" description="Polar residues" evidence="1">
    <location>
        <begin position="173"/>
        <end position="192"/>
    </location>
</feature>
<feature type="region of interest" description="Disordered" evidence="1">
    <location>
        <begin position="1"/>
        <end position="26"/>
    </location>
</feature>
<dbReference type="OrthoDB" id="3946545at2759"/>
<feature type="compositionally biased region" description="Polar residues" evidence="1">
    <location>
        <begin position="366"/>
        <end position="380"/>
    </location>
</feature>
<feature type="region of interest" description="Disordered" evidence="1">
    <location>
        <begin position="263"/>
        <end position="352"/>
    </location>
</feature>
<feature type="compositionally biased region" description="Polar residues" evidence="1">
    <location>
        <begin position="270"/>
        <end position="309"/>
    </location>
</feature>
<organism evidence="2 3">
    <name type="scientific">Plenodomus tracheiphilus IPT5</name>
    <dbReference type="NCBI Taxonomy" id="1408161"/>
    <lineage>
        <taxon>Eukaryota</taxon>
        <taxon>Fungi</taxon>
        <taxon>Dikarya</taxon>
        <taxon>Ascomycota</taxon>
        <taxon>Pezizomycotina</taxon>
        <taxon>Dothideomycetes</taxon>
        <taxon>Pleosporomycetidae</taxon>
        <taxon>Pleosporales</taxon>
        <taxon>Pleosporineae</taxon>
        <taxon>Leptosphaeriaceae</taxon>
        <taxon>Plenodomus</taxon>
    </lineage>
</organism>